<evidence type="ECO:0000313" key="1">
    <source>
        <dbReference type="EMBL" id="MBM7278653.1"/>
    </source>
</evidence>
<reference evidence="1" key="1">
    <citation type="submission" date="2021-02" db="EMBL/GenBank/DDBJ databases">
        <title>Taxonomy, biology and ecology of Rhodococcus bacteria occurring in California pistachio and other woody hosts as revealed by genome sequence analyses.</title>
        <authorList>
            <person name="Riely B."/>
            <person name="Gai Y."/>
        </authorList>
    </citation>
    <scope>NUCLEOTIDE SEQUENCE</scope>
    <source>
        <strain evidence="1">BP-295</strain>
    </source>
</reference>
<gene>
    <name evidence="1" type="ORF">JTZ10_12875</name>
</gene>
<comment type="caution">
    <text evidence="1">The sequence shown here is derived from an EMBL/GenBank/DDBJ whole genome shotgun (WGS) entry which is preliminary data.</text>
</comment>
<protein>
    <submittedName>
        <fullName evidence="1">Uncharacterized protein</fullName>
    </submittedName>
</protein>
<dbReference type="RefSeq" id="WP_204718137.1">
    <property type="nucleotide sequence ID" value="NZ_JAFFGU010000005.1"/>
</dbReference>
<evidence type="ECO:0000313" key="2">
    <source>
        <dbReference type="Proteomes" id="UP001195196"/>
    </source>
</evidence>
<sequence length="45" mass="4899">MPRYSDKTALSVADGTARQPGAWYSTVQHVTVLNSPEWPVATVPI</sequence>
<accession>A0AAW4G659</accession>
<proteinExistence type="predicted"/>
<dbReference type="AlphaFoldDB" id="A0AAW4G659"/>
<dbReference type="EMBL" id="JAFFGU010000005">
    <property type="protein sequence ID" value="MBM7278653.1"/>
    <property type="molecule type" value="Genomic_DNA"/>
</dbReference>
<dbReference type="Proteomes" id="UP001195196">
    <property type="component" value="Unassembled WGS sequence"/>
</dbReference>
<organism evidence="1 2">
    <name type="scientific">Gordonia rubripertincta</name>
    <name type="common">Rhodococcus corallinus</name>
    <dbReference type="NCBI Taxonomy" id="36822"/>
    <lineage>
        <taxon>Bacteria</taxon>
        <taxon>Bacillati</taxon>
        <taxon>Actinomycetota</taxon>
        <taxon>Actinomycetes</taxon>
        <taxon>Mycobacteriales</taxon>
        <taxon>Gordoniaceae</taxon>
        <taxon>Gordonia</taxon>
    </lineage>
</organism>
<name>A0AAW4G659_GORRU</name>